<sequence length="164" mass="16486">MQAGKNAAASAKETAANAAASAKSGMDKTKATVQEKAERMTARDPMQKEMATEKKETKKTEAELNKQEAHEHNAAARQMASTGGTAGTYTHSATGATGHPTGGHQMSAMPGHGTGQTTEGYVAEGAAGSKPTGINTGTGQTTAHNTRAGGGTNTGGFGTGDTYT</sequence>
<dbReference type="PANTHER" id="PTHR33493">
    <property type="entry name" value="LATE EMBRYOGENESIS ABUNDANT PROTEIN 6-RELATED"/>
    <property type="match status" value="1"/>
</dbReference>
<feature type="compositionally biased region" description="Gly residues" evidence="2">
    <location>
        <begin position="148"/>
        <end position="164"/>
    </location>
</feature>
<dbReference type="GO" id="GO:0009793">
    <property type="term" value="P:embryo development ending in seed dormancy"/>
    <property type="evidence" value="ECO:0007669"/>
    <property type="project" value="InterPro"/>
</dbReference>
<evidence type="ECO:0000313" key="4">
    <source>
        <dbReference type="Proteomes" id="UP001415857"/>
    </source>
</evidence>
<organism evidence="3 4">
    <name type="scientific">Liquidambar formosana</name>
    <name type="common">Formosan gum</name>
    <dbReference type="NCBI Taxonomy" id="63359"/>
    <lineage>
        <taxon>Eukaryota</taxon>
        <taxon>Viridiplantae</taxon>
        <taxon>Streptophyta</taxon>
        <taxon>Embryophyta</taxon>
        <taxon>Tracheophyta</taxon>
        <taxon>Spermatophyta</taxon>
        <taxon>Magnoliopsida</taxon>
        <taxon>eudicotyledons</taxon>
        <taxon>Gunneridae</taxon>
        <taxon>Pentapetalae</taxon>
        <taxon>Saxifragales</taxon>
        <taxon>Altingiaceae</taxon>
        <taxon>Liquidambar</taxon>
    </lineage>
</organism>
<dbReference type="EMBL" id="JBBPBK010000371">
    <property type="protein sequence ID" value="KAK9265545.1"/>
    <property type="molecule type" value="Genomic_DNA"/>
</dbReference>
<evidence type="ECO:0000313" key="3">
    <source>
        <dbReference type="EMBL" id="KAK9265545.1"/>
    </source>
</evidence>
<dbReference type="PANTHER" id="PTHR33493:SF2">
    <property type="entry name" value="LATE EMBRYOGENESIS ABUNDANT PROTEIN 46"/>
    <property type="match status" value="1"/>
</dbReference>
<reference evidence="3 4" key="1">
    <citation type="journal article" date="2024" name="Plant J.">
        <title>Genome sequences and population genomics reveal climatic adaptation and genomic divergence between two closely related sweetgum species.</title>
        <authorList>
            <person name="Xu W.Q."/>
            <person name="Ren C.Q."/>
            <person name="Zhang X.Y."/>
            <person name="Comes H.P."/>
            <person name="Liu X.H."/>
            <person name="Li Y.G."/>
            <person name="Kettle C.J."/>
            <person name="Jalonen R."/>
            <person name="Gaisberger H."/>
            <person name="Ma Y.Z."/>
            <person name="Qiu Y.X."/>
        </authorList>
    </citation>
    <scope>NUCLEOTIDE SEQUENCE [LARGE SCALE GENOMIC DNA]</scope>
    <source>
        <strain evidence="3">Hangzhou</strain>
    </source>
</reference>
<proteinExistence type="inferred from homology"/>
<name>A0AAP0R1P9_LIQFO</name>
<gene>
    <name evidence="3" type="ORF">L1049_021608</name>
</gene>
<comment type="similarity">
    <text evidence="1">Belongs to the LEA type 1 family.</text>
</comment>
<comment type="caution">
    <text evidence="3">The sequence shown here is derived from an EMBL/GenBank/DDBJ whole genome shotgun (WGS) entry which is preliminary data.</text>
</comment>
<dbReference type="AlphaFoldDB" id="A0AAP0R1P9"/>
<feature type="compositionally biased region" description="Polar residues" evidence="2">
    <location>
        <begin position="79"/>
        <end position="89"/>
    </location>
</feature>
<evidence type="ECO:0000256" key="2">
    <source>
        <dbReference type="SAM" id="MobiDB-lite"/>
    </source>
</evidence>
<protein>
    <submittedName>
        <fullName evidence="3">Uncharacterized protein</fullName>
    </submittedName>
</protein>
<feature type="compositionally biased region" description="Low complexity" evidence="2">
    <location>
        <begin position="90"/>
        <end position="104"/>
    </location>
</feature>
<feature type="region of interest" description="Disordered" evidence="2">
    <location>
        <begin position="1"/>
        <end position="164"/>
    </location>
</feature>
<feature type="compositionally biased region" description="Low complexity" evidence="2">
    <location>
        <begin position="1"/>
        <end position="24"/>
    </location>
</feature>
<dbReference type="Proteomes" id="UP001415857">
    <property type="component" value="Unassembled WGS sequence"/>
</dbReference>
<feature type="compositionally biased region" description="Basic and acidic residues" evidence="2">
    <location>
        <begin position="25"/>
        <end position="74"/>
    </location>
</feature>
<accession>A0AAP0R1P9</accession>
<keyword evidence="4" id="KW-1185">Reference proteome</keyword>
<dbReference type="Pfam" id="PF03760">
    <property type="entry name" value="LEA_1"/>
    <property type="match status" value="1"/>
</dbReference>
<evidence type="ECO:0000256" key="1">
    <source>
        <dbReference type="ARBA" id="ARBA00010975"/>
    </source>
</evidence>
<dbReference type="InterPro" id="IPR005513">
    <property type="entry name" value="LEA_1"/>
</dbReference>